<dbReference type="OrthoDB" id="5975450at2"/>
<keyword evidence="1" id="KW-1133">Transmembrane helix</keyword>
<dbReference type="Proteomes" id="UP000029998">
    <property type="component" value="Unassembled WGS sequence"/>
</dbReference>
<keyword evidence="3" id="KW-1185">Reference proteome</keyword>
<dbReference type="AlphaFoldDB" id="A0A0A0ETS7"/>
<feature type="transmembrane region" description="Helical" evidence="1">
    <location>
        <begin position="65"/>
        <end position="94"/>
    </location>
</feature>
<gene>
    <name evidence="2" type="ORF">N800_04025</name>
</gene>
<feature type="transmembrane region" description="Helical" evidence="1">
    <location>
        <begin position="114"/>
        <end position="135"/>
    </location>
</feature>
<proteinExistence type="predicted"/>
<keyword evidence="1" id="KW-0812">Transmembrane</keyword>
<comment type="caution">
    <text evidence="2">The sequence shown here is derived from an EMBL/GenBank/DDBJ whole genome shotgun (WGS) entry which is preliminary data.</text>
</comment>
<reference evidence="2 3" key="1">
    <citation type="submission" date="2013-08" db="EMBL/GenBank/DDBJ databases">
        <title>Genome sequencing of Lysobacter.</title>
        <authorList>
            <person name="Zhang S."/>
            <person name="Wang G."/>
        </authorList>
    </citation>
    <scope>NUCLEOTIDE SEQUENCE [LARGE SCALE GENOMIC DNA]</scope>
    <source>
        <strain evidence="2 3">GH1-9</strain>
    </source>
</reference>
<evidence type="ECO:0008006" key="4">
    <source>
        <dbReference type="Google" id="ProtNLM"/>
    </source>
</evidence>
<evidence type="ECO:0000313" key="3">
    <source>
        <dbReference type="Proteomes" id="UP000029998"/>
    </source>
</evidence>
<dbReference type="RefSeq" id="WP_036138244.1">
    <property type="nucleotide sequence ID" value="NZ_AVPU01000019.1"/>
</dbReference>
<keyword evidence="1" id="KW-0472">Membrane</keyword>
<name>A0A0A0ETS7_9GAMM</name>
<organism evidence="2 3">
    <name type="scientific">Lysobacter daejeonensis GH1-9</name>
    <dbReference type="NCBI Taxonomy" id="1385517"/>
    <lineage>
        <taxon>Bacteria</taxon>
        <taxon>Pseudomonadati</taxon>
        <taxon>Pseudomonadota</taxon>
        <taxon>Gammaproteobacteria</taxon>
        <taxon>Lysobacterales</taxon>
        <taxon>Lysobacteraceae</taxon>
        <taxon>Aerolutibacter</taxon>
    </lineage>
</organism>
<protein>
    <recommendedName>
        <fullName evidence="4">Transmembrane protein</fullName>
    </recommendedName>
</protein>
<sequence length="136" mass="14407">MPPSSQRIPWLSPLLLALAVLGFAAIWSLVALYTNRQVSWLAVIGALDVAWMLRLSGWPARPSRVLAAVGGTAAMAVIANWAIIAGQLGGMMGLKPWESITRLGSDHALTLARLANGPLDVAWIAAALVAAFWVAR</sequence>
<dbReference type="EMBL" id="AVPU01000019">
    <property type="protein sequence ID" value="KGM53899.1"/>
    <property type="molecule type" value="Genomic_DNA"/>
</dbReference>
<accession>A0A0A0ETS7</accession>
<feature type="transmembrane region" description="Helical" evidence="1">
    <location>
        <begin position="37"/>
        <end position="53"/>
    </location>
</feature>
<feature type="transmembrane region" description="Helical" evidence="1">
    <location>
        <begin position="12"/>
        <end position="31"/>
    </location>
</feature>
<evidence type="ECO:0000313" key="2">
    <source>
        <dbReference type="EMBL" id="KGM53899.1"/>
    </source>
</evidence>
<evidence type="ECO:0000256" key="1">
    <source>
        <dbReference type="SAM" id="Phobius"/>
    </source>
</evidence>